<feature type="compositionally biased region" description="Polar residues" evidence="1">
    <location>
        <begin position="362"/>
        <end position="386"/>
    </location>
</feature>
<proteinExistence type="predicted"/>
<accession>A0A371HH04</accession>
<feature type="compositionally biased region" description="Basic and acidic residues" evidence="1">
    <location>
        <begin position="344"/>
        <end position="361"/>
    </location>
</feature>
<comment type="caution">
    <text evidence="2">The sequence shown here is derived from an EMBL/GenBank/DDBJ whole genome shotgun (WGS) entry which is preliminary data.</text>
</comment>
<feature type="compositionally biased region" description="Polar residues" evidence="1">
    <location>
        <begin position="297"/>
        <end position="308"/>
    </location>
</feature>
<feature type="region of interest" description="Disordered" evidence="1">
    <location>
        <begin position="50"/>
        <end position="104"/>
    </location>
</feature>
<keyword evidence="3" id="KW-1185">Reference proteome</keyword>
<feature type="compositionally biased region" description="Polar residues" evidence="1">
    <location>
        <begin position="414"/>
        <end position="424"/>
    </location>
</feature>
<feature type="region of interest" description="Disordered" evidence="1">
    <location>
        <begin position="242"/>
        <end position="434"/>
    </location>
</feature>
<name>A0A371HH04_MUCPR</name>
<gene>
    <name evidence="2" type="ORF">CR513_14610</name>
</gene>
<evidence type="ECO:0000313" key="3">
    <source>
        <dbReference type="Proteomes" id="UP000257109"/>
    </source>
</evidence>
<dbReference type="OrthoDB" id="1681423at2759"/>
<protein>
    <submittedName>
        <fullName evidence="2">Uncharacterized protein</fullName>
    </submittedName>
</protein>
<feature type="region of interest" description="Disordered" evidence="1">
    <location>
        <begin position="883"/>
        <end position="950"/>
    </location>
</feature>
<dbReference type="Proteomes" id="UP000257109">
    <property type="component" value="Unassembled WGS sequence"/>
</dbReference>
<feature type="compositionally biased region" description="Low complexity" evidence="1">
    <location>
        <begin position="565"/>
        <end position="574"/>
    </location>
</feature>
<feature type="compositionally biased region" description="Low complexity" evidence="1">
    <location>
        <begin position="695"/>
        <end position="712"/>
    </location>
</feature>
<feature type="region of interest" description="Disordered" evidence="1">
    <location>
        <begin position="537"/>
        <end position="580"/>
    </location>
</feature>
<feature type="compositionally biased region" description="Polar residues" evidence="1">
    <location>
        <begin position="886"/>
        <end position="911"/>
    </location>
</feature>
<feature type="region of interest" description="Disordered" evidence="1">
    <location>
        <begin position="678"/>
        <end position="736"/>
    </location>
</feature>
<feature type="compositionally biased region" description="Basic and acidic residues" evidence="1">
    <location>
        <begin position="537"/>
        <end position="547"/>
    </location>
</feature>
<feature type="compositionally biased region" description="Polar residues" evidence="1">
    <location>
        <begin position="935"/>
        <end position="946"/>
    </location>
</feature>
<dbReference type="EMBL" id="QJKJ01002625">
    <property type="protein sequence ID" value="RDY01992.1"/>
    <property type="molecule type" value="Genomic_DNA"/>
</dbReference>
<evidence type="ECO:0000256" key="1">
    <source>
        <dbReference type="SAM" id="MobiDB-lite"/>
    </source>
</evidence>
<feature type="non-terminal residue" evidence="2">
    <location>
        <position position="1"/>
    </location>
</feature>
<feature type="compositionally biased region" description="Polar residues" evidence="1">
    <location>
        <begin position="549"/>
        <end position="564"/>
    </location>
</feature>
<feature type="region of interest" description="Disordered" evidence="1">
    <location>
        <begin position="798"/>
        <end position="819"/>
    </location>
</feature>
<feature type="compositionally biased region" description="Basic and acidic residues" evidence="1">
    <location>
        <begin position="270"/>
        <end position="296"/>
    </location>
</feature>
<feature type="compositionally biased region" description="Basic and acidic residues" evidence="1">
    <location>
        <begin position="310"/>
        <end position="335"/>
    </location>
</feature>
<feature type="compositionally biased region" description="Basic and acidic residues" evidence="1">
    <location>
        <begin position="63"/>
        <end position="78"/>
    </location>
</feature>
<reference evidence="2" key="1">
    <citation type="submission" date="2018-05" db="EMBL/GenBank/DDBJ databases">
        <title>Draft genome of Mucuna pruriens seed.</title>
        <authorList>
            <person name="Nnadi N.E."/>
            <person name="Vos R."/>
            <person name="Hasami M.H."/>
            <person name="Devisetty U.K."/>
            <person name="Aguiy J.C."/>
        </authorList>
    </citation>
    <scope>NUCLEOTIDE SEQUENCE [LARGE SCALE GENOMIC DNA]</scope>
    <source>
        <strain evidence="2">JCA_2017</strain>
    </source>
</reference>
<evidence type="ECO:0000313" key="2">
    <source>
        <dbReference type="EMBL" id="RDY01992.1"/>
    </source>
</evidence>
<sequence length="1032" mass="114072">MLIRQTYDPNEAYGVSKTMLLAVESSINTLALSQKSSCPQMSKARFEKLSMGNEMGNNNTSAIKEEDNISEAEKKSFQEDTSELANGVSQEIHEESAKEENGNLPTSMAKDVMVMEETSKASNDITNELGEDTWQEDGHAEDFKGKTQTIPTDEDTQEKAVWFAYNHTASMLENDSMERDTHACGGNMEDQVLPTAEAEGFQEKAAGVVSEDATTELGKVTLREDSHKDDVKEKIQMIQTAEAKDVQEEAAGLKSNHAASMLENDLLGEDTCKSDMNVENKMHPTNEVEDVQEKDTGINSDYTRSSLENDLLKGDAHEDSVNVDHQKHQTVEGKGDPIAAGLDFSDKTSEFEDKFQEDKQDANGTDDQGKTTISASNDPLNLTNSFDGAGDEITEVRQPENSPNAGPDEAEGGNSESWSTSSLEGTEEYEKQEESCLREHLLVTYNHHLNNETSIQQDEEETTVVTLNAVNMSNNIEIQESSSVHSDLDEPVKFISEQSFLGTVSLLEDNLLDTNSHSQQIKDDVQEKEMEYHEKLCTDKSDDKDGNEFGSSLIDTSGATPDSPSTGNNTNGNSLPKVNCTTEDSQTSLLESFIVDNPLKFDHEENCKVLYEESTLSRSGSTKENSHDYKPDQCMKDSLKEYKSGMVHTCDISIGSNGDCNGERNMILDTNFSRLATNDQVEEPRVTENGVPYDANANNSNKASEESGAASEQKQKHEEGENCNNEIEETNEKPEASHVMVNTFEGTEMSEQGNSDLVAINQEDSFPLQNSSPMLHIYDYHQDNAKQAKVFTATSMPNSDWKQQTNEGKSFGSTIDNLDSSKLTVPSVDLVDDEALEKEEEYPQHAEAALSAGSEVTTSTATMSTEPCSNNSIFANGGYETRDSVTRLSTGSNPDNPNTSCQMQKSPSFNLNLRKEARPEESDQIPLLHQDKSANESLSKQTSLNSEEMPVEEKMVTIERSYSIKCKAPFIGLLKEEEEAHLLDMPQIQDDHVGTRNAVPSTSPKRKEKRKARSSFFSSCMCCATTYQTTYY</sequence>
<dbReference type="AlphaFoldDB" id="A0A371HH04"/>
<organism evidence="2 3">
    <name type="scientific">Mucuna pruriens</name>
    <name type="common">Velvet bean</name>
    <name type="synonym">Dolichos pruriens</name>
    <dbReference type="NCBI Taxonomy" id="157652"/>
    <lineage>
        <taxon>Eukaryota</taxon>
        <taxon>Viridiplantae</taxon>
        <taxon>Streptophyta</taxon>
        <taxon>Embryophyta</taxon>
        <taxon>Tracheophyta</taxon>
        <taxon>Spermatophyta</taxon>
        <taxon>Magnoliopsida</taxon>
        <taxon>eudicotyledons</taxon>
        <taxon>Gunneridae</taxon>
        <taxon>Pentapetalae</taxon>
        <taxon>rosids</taxon>
        <taxon>fabids</taxon>
        <taxon>Fabales</taxon>
        <taxon>Fabaceae</taxon>
        <taxon>Papilionoideae</taxon>
        <taxon>50 kb inversion clade</taxon>
        <taxon>NPAAA clade</taxon>
        <taxon>indigoferoid/millettioid clade</taxon>
        <taxon>Phaseoleae</taxon>
        <taxon>Mucuna</taxon>
    </lineage>
</organism>
<feature type="compositionally biased region" description="Basic and acidic residues" evidence="1">
    <location>
        <begin position="91"/>
        <end position="101"/>
    </location>
</feature>